<dbReference type="EMBL" id="QGMK01000553">
    <property type="protein sequence ID" value="TVY81081.1"/>
    <property type="molecule type" value="Genomic_DNA"/>
</dbReference>
<keyword evidence="1" id="KW-0732">Signal</keyword>
<dbReference type="InterPro" id="IPR013830">
    <property type="entry name" value="SGNH_hydro"/>
</dbReference>
<keyword evidence="4" id="KW-1185">Reference proteome</keyword>
<evidence type="ECO:0000256" key="1">
    <source>
        <dbReference type="SAM" id="SignalP"/>
    </source>
</evidence>
<dbReference type="OrthoDB" id="10071171at2759"/>
<dbReference type="PANTHER" id="PTHR43784">
    <property type="entry name" value="GDSL-LIKE LIPASE/ACYLHYDROLASE, PUTATIVE (AFU_ORTHOLOGUE AFUA_2G00820)-RELATED"/>
    <property type="match status" value="1"/>
</dbReference>
<organism evidence="3 4">
    <name type="scientific">Lachnellula suecica</name>
    <dbReference type="NCBI Taxonomy" id="602035"/>
    <lineage>
        <taxon>Eukaryota</taxon>
        <taxon>Fungi</taxon>
        <taxon>Dikarya</taxon>
        <taxon>Ascomycota</taxon>
        <taxon>Pezizomycotina</taxon>
        <taxon>Leotiomycetes</taxon>
        <taxon>Helotiales</taxon>
        <taxon>Lachnaceae</taxon>
        <taxon>Lachnellula</taxon>
    </lineage>
</organism>
<feature type="domain" description="SGNH hydrolase-type esterase" evidence="2">
    <location>
        <begin position="198"/>
        <end position="381"/>
    </location>
</feature>
<reference evidence="3 4" key="1">
    <citation type="submission" date="2018-05" db="EMBL/GenBank/DDBJ databases">
        <title>Genome sequencing and assembly of the regulated plant pathogen Lachnellula willkommii and related sister species for the development of diagnostic species identification markers.</title>
        <authorList>
            <person name="Giroux E."/>
            <person name="Bilodeau G."/>
        </authorList>
    </citation>
    <scope>NUCLEOTIDE SEQUENCE [LARGE SCALE GENOMIC DNA]</scope>
    <source>
        <strain evidence="3 4">CBS 268.59</strain>
    </source>
</reference>
<gene>
    <name evidence="3" type="ORF">LSUE1_G003171</name>
</gene>
<dbReference type="CDD" id="cd01830">
    <property type="entry name" value="XynE_like"/>
    <property type="match status" value="1"/>
</dbReference>
<feature type="signal peptide" evidence="1">
    <location>
        <begin position="1"/>
        <end position="25"/>
    </location>
</feature>
<feature type="chain" id="PRO_5035805219" description="SGNH hydrolase-type esterase domain-containing protein" evidence="1">
    <location>
        <begin position="26"/>
        <end position="400"/>
    </location>
</feature>
<dbReference type="Pfam" id="PF13472">
    <property type="entry name" value="Lipase_GDSL_2"/>
    <property type="match status" value="1"/>
</dbReference>
<dbReference type="Gene3D" id="3.40.50.1110">
    <property type="entry name" value="SGNH hydrolase"/>
    <property type="match status" value="1"/>
</dbReference>
<accession>A0A8T9C5Z6</accession>
<name>A0A8T9C5Z6_9HELO</name>
<evidence type="ECO:0000313" key="4">
    <source>
        <dbReference type="Proteomes" id="UP000469558"/>
    </source>
</evidence>
<dbReference type="SUPFAM" id="SSF52266">
    <property type="entry name" value="SGNH hydrolase"/>
    <property type="match status" value="1"/>
</dbReference>
<dbReference type="InterPro" id="IPR036514">
    <property type="entry name" value="SGNH_hydro_sf"/>
</dbReference>
<dbReference type="AlphaFoldDB" id="A0A8T9C5Z6"/>
<proteinExistence type="predicted"/>
<evidence type="ECO:0000313" key="3">
    <source>
        <dbReference type="EMBL" id="TVY81081.1"/>
    </source>
</evidence>
<evidence type="ECO:0000259" key="2">
    <source>
        <dbReference type="Pfam" id="PF13472"/>
    </source>
</evidence>
<protein>
    <recommendedName>
        <fullName evidence="2">SGNH hydrolase-type esterase domain-containing protein</fullName>
    </recommendedName>
</protein>
<sequence>MLNSISFLTFAAVLSSIGLVPLASANVLPRVDIQRSAQRCHNPPNTDLDPQHMSIGASQIRIQISNTFGTTPLPITNAAISQPASGKAGAQAIQPTTIMGVTFNGGSESVSIPAGKVVYTDPIDYTVAPLSELTLTMYLAKGQSGNSITGHPGSRTTTWMQAGSDVNMTSVTGGSTKHWYFVTGVEAWAPSNSSAFVILGDSITDGRGSDDDSNNRWPDLVLAKMQASPATQNIGVVNEAAGGNCVLSGGLGPPLMTRYTRDGITQQGVKYIMIFEGVNDIGSGASDTSLIAAFKQIAADARKAGILVFGATITPLGTSYYSASREAIRQKVNKWIMASGGVYDAAVDFDAIVRDSSNPSQLASKYNSGDGLHPNVAGYQAIANAFPLDIFSKAAPKRKL</sequence>
<dbReference type="Proteomes" id="UP000469558">
    <property type="component" value="Unassembled WGS sequence"/>
</dbReference>
<dbReference type="PANTHER" id="PTHR43784:SF2">
    <property type="entry name" value="GDSL-LIKE LIPASE_ACYLHYDROLASE, PUTATIVE (AFU_ORTHOLOGUE AFUA_2G00820)-RELATED"/>
    <property type="match status" value="1"/>
</dbReference>
<dbReference type="InterPro" id="IPR053140">
    <property type="entry name" value="GDSL_Rv0518-like"/>
</dbReference>
<comment type="caution">
    <text evidence="3">The sequence shown here is derived from an EMBL/GenBank/DDBJ whole genome shotgun (WGS) entry which is preliminary data.</text>
</comment>